<reference evidence="2 3" key="1">
    <citation type="submission" date="2014-03" db="EMBL/GenBank/DDBJ databases">
        <title>Genomics of Bifidobacteria.</title>
        <authorList>
            <person name="Ventura M."/>
            <person name="Milani C."/>
            <person name="Lugli G.A."/>
        </authorList>
    </citation>
    <scope>NUCLEOTIDE SEQUENCE [LARGE SCALE GENOMIC DNA]</scope>
    <source>
        <strain evidence="2 3">LMG 10738</strain>
    </source>
</reference>
<dbReference type="RefSeq" id="WP_033515067.1">
    <property type="nucleotide sequence ID" value="NZ_JGYV01000001.1"/>
</dbReference>
<evidence type="ECO:0000256" key="1">
    <source>
        <dbReference type="SAM" id="Coils"/>
    </source>
</evidence>
<proteinExistence type="predicted"/>
<dbReference type="STRING" id="1688.BCUN_0219"/>
<dbReference type="EMBL" id="JGYV01000001">
    <property type="protein sequence ID" value="KFI65724.1"/>
    <property type="molecule type" value="Genomic_DNA"/>
</dbReference>
<sequence length="201" mass="22905">MDTPNNTTNTTNTTVNIDELVEQAAAKRAEELDWEDQWRKTVDDALHSFDTDMAEGKDRTDAATRFLQEYADKTYERMQAAARDTMNLIDKAAGNPFHTPDYKQRRADIIRQVEQAARQKRADREKLAKAEERAADSRETDSLLRHCLVSTLFDQALSWLTHADGDDLTITADRDNGFIYTGEVGIDLNAIVELLIRKELQ</sequence>
<dbReference type="AlphaFoldDB" id="A0A087B3X4"/>
<evidence type="ECO:0000313" key="3">
    <source>
        <dbReference type="Proteomes" id="UP000029067"/>
    </source>
</evidence>
<evidence type="ECO:0000313" key="2">
    <source>
        <dbReference type="EMBL" id="KFI65724.1"/>
    </source>
</evidence>
<name>A0A087B3X4_9BIFI</name>
<keyword evidence="3" id="KW-1185">Reference proteome</keyword>
<protein>
    <submittedName>
        <fullName evidence="2">Uncharacterized protein</fullName>
    </submittedName>
</protein>
<keyword evidence="1" id="KW-0175">Coiled coil</keyword>
<organism evidence="2 3">
    <name type="scientific">Bifidobacterium cuniculi</name>
    <dbReference type="NCBI Taxonomy" id="1688"/>
    <lineage>
        <taxon>Bacteria</taxon>
        <taxon>Bacillati</taxon>
        <taxon>Actinomycetota</taxon>
        <taxon>Actinomycetes</taxon>
        <taxon>Bifidobacteriales</taxon>
        <taxon>Bifidobacteriaceae</taxon>
        <taxon>Bifidobacterium</taxon>
    </lineage>
</organism>
<gene>
    <name evidence="2" type="ORF">BCUN_0219</name>
</gene>
<feature type="coiled-coil region" evidence="1">
    <location>
        <begin position="110"/>
        <end position="140"/>
    </location>
</feature>
<comment type="caution">
    <text evidence="2">The sequence shown here is derived from an EMBL/GenBank/DDBJ whole genome shotgun (WGS) entry which is preliminary data.</text>
</comment>
<accession>A0A087B3X4</accession>
<dbReference type="Proteomes" id="UP000029067">
    <property type="component" value="Unassembled WGS sequence"/>
</dbReference>